<accession>A0A062VCX5</accession>
<keyword evidence="5 8" id="KW-0378">Hydrolase</keyword>
<evidence type="ECO:0000256" key="3">
    <source>
        <dbReference type="ARBA" id="ARBA00022723"/>
    </source>
</evidence>
<comment type="cofactor">
    <cofactor evidence="1 8">
        <name>Mg(2+)</name>
        <dbReference type="ChEBI" id="CHEBI:18420"/>
    </cofactor>
</comment>
<dbReference type="Proteomes" id="UP000027153">
    <property type="component" value="Unassembled WGS sequence"/>
</dbReference>
<evidence type="ECO:0000256" key="5">
    <source>
        <dbReference type="ARBA" id="ARBA00022801"/>
    </source>
</evidence>
<dbReference type="GO" id="GO:0016787">
    <property type="term" value="F:hydrolase activity"/>
    <property type="evidence" value="ECO:0007669"/>
    <property type="project" value="UniProtKB-KW"/>
</dbReference>
<keyword evidence="10" id="KW-1185">Reference proteome</keyword>
<dbReference type="InterPro" id="IPR021127">
    <property type="entry name" value="CRISPR_associated_Cas2"/>
</dbReference>
<proteinExistence type="inferred from homology"/>
<keyword evidence="2 8" id="KW-0540">Nuclease</keyword>
<dbReference type="GO" id="GO:0046872">
    <property type="term" value="F:metal ion binding"/>
    <property type="evidence" value="ECO:0007669"/>
    <property type="project" value="UniProtKB-UniRule"/>
</dbReference>
<keyword evidence="4 8" id="KW-0255">Endonuclease</keyword>
<evidence type="ECO:0000256" key="6">
    <source>
        <dbReference type="ARBA" id="ARBA00022842"/>
    </source>
</evidence>
<reference evidence="9 10" key="1">
    <citation type="journal article" date="2013" name="Nature">
        <title>Anaerobic oxidation of methane coupled to nitrate reduction in a novel archaeal lineage.</title>
        <authorList>
            <person name="Haroon M.F."/>
            <person name="Hu S."/>
            <person name="Shi Y."/>
            <person name="Imelfort M."/>
            <person name="Keller J."/>
            <person name="Hugenholtz P."/>
            <person name="Yuan Z."/>
            <person name="Tyson G.W."/>
        </authorList>
    </citation>
    <scope>NUCLEOTIDE SEQUENCE [LARGE SCALE GENOMIC DNA]</scope>
    <source>
        <strain evidence="9 10">ANME-2d</strain>
    </source>
</reference>
<dbReference type="Pfam" id="PF09827">
    <property type="entry name" value="CRISPR_Cas2"/>
    <property type="match status" value="1"/>
</dbReference>
<comment type="caution">
    <text evidence="9">The sequence shown here is derived from an EMBL/GenBank/DDBJ whole genome shotgun (WGS) entry which is preliminary data.</text>
</comment>
<evidence type="ECO:0000256" key="2">
    <source>
        <dbReference type="ARBA" id="ARBA00022722"/>
    </source>
</evidence>
<dbReference type="GO" id="GO:0051607">
    <property type="term" value="P:defense response to virus"/>
    <property type="evidence" value="ECO:0007669"/>
    <property type="project" value="UniProtKB-UniRule"/>
</dbReference>
<protein>
    <recommendedName>
        <fullName evidence="8">CRISPR-associated endoribonuclease Cas2</fullName>
        <ecNumber evidence="8">3.1.-.-</ecNumber>
    </recommendedName>
</protein>
<dbReference type="CDD" id="cd09725">
    <property type="entry name" value="Cas2_I_II_III"/>
    <property type="match status" value="1"/>
</dbReference>
<dbReference type="EMBL" id="JMIY01000001">
    <property type="protein sequence ID" value="KCZ73494.1"/>
    <property type="molecule type" value="Genomic_DNA"/>
</dbReference>
<dbReference type="NCBIfam" id="TIGR01573">
    <property type="entry name" value="cas2"/>
    <property type="match status" value="1"/>
</dbReference>
<dbReference type="GO" id="GO:0004521">
    <property type="term" value="F:RNA endonuclease activity"/>
    <property type="evidence" value="ECO:0007669"/>
    <property type="project" value="InterPro"/>
</dbReference>
<sequence>MVVILYVVIVYDVGVERVNKVRIYLKQYLNWVQNSVFEGELTESEYMRIMNRLKEIIDESLDHVICYKSRDKRYLDIDEAGTRKAEISTII</sequence>
<evidence type="ECO:0000313" key="10">
    <source>
        <dbReference type="Proteomes" id="UP000027153"/>
    </source>
</evidence>
<feature type="binding site" evidence="8">
    <location>
        <position position="12"/>
    </location>
    <ligand>
        <name>Mg(2+)</name>
        <dbReference type="ChEBI" id="CHEBI:18420"/>
        <note>catalytic</note>
    </ligand>
</feature>
<dbReference type="EC" id="3.1.-.-" evidence="8"/>
<dbReference type="AlphaFoldDB" id="A0A062VCX5"/>
<keyword evidence="3 8" id="KW-0479">Metal-binding</keyword>
<evidence type="ECO:0000256" key="4">
    <source>
        <dbReference type="ARBA" id="ARBA00022759"/>
    </source>
</evidence>
<dbReference type="HAMAP" id="MF_01471">
    <property type="entry name" value="Cas2"/>
    <property type="match status" value="1"/>
</dbReference>
<evidence type="ECO:0000256" key="1">
    <source>
        <dbReference type="ARBA" id="ARBA00001946"/>
    </source>
</evidence>
<dbReference type="SUPFAM" id="SSF143430">
    <property type="entry name" value="TTP0101/SSO1404-like"/>
    <property type="match status" value="1"/>
</dbReference>
<dbReference type="Gene3D" id="3.30.70.240">
    <property type="match status" value="1"/>
</dbReference>
<comment type="similarity">
    <text evidence="8">Belongs to the CRISPR-associated endoribonuclease Cas2 protein family.</text>
</comment>
<comment type="function">
    <text evidence="8">CRISPR (clustered regularly interspaced short palindromic repeat), is an adaptive immune system that provides protection against mobile genetic elements (viruses, transposable elements and conjugative plasmids). CRISPR clusters contain sequences complementary to antecedent mobile elements and target invading nucleic acids. CRISPR clusters are transcribed and processed into CRISPR RNA (crRNA). Functions as a ssRNA-specific endoribonuclease. Involved in the integration of spacer DNA into the CRISPR cassette.</text>
</comment>
<dbReference type="GO" id="GO:0043571">
    <property type="term" value="P:maintenance of CRISPR repeat elements"/>
    <property type="evidence" value="ECO:0007669"/>
    <property type="project" value="UniProtKB-UniRule"/>
</dbReference>
<evidence type="ECO:0000256" key="8">
    <source>
        <dbReference type="HAMAP-Rule" id="MF_01471"/>
    </source>
</evidence>
<gene>
    <name evidence="8" type="primary">cas2</name>
    <name evidence="9" type="ORF">ANME2D_00562</name>
</gene>
<name>A0A062VCX5_9EURY</name>
<keyword evidence="6 8" id="KW-0460">Magnesium</keyword>
<dbReference type="PANTHER" id="PTHR34405:SF1">
    <property type="entry name" value="CRISPR-ASSOCIATED ENDORIBONUCLEASE CAS2"/>
    <property type="match status" value="1"/>
</dbReference>
<keyword evidence="7 8" id="KW-0051">Antiviral defense</keyword>
<evidence type="ECO:0000313" key="9">
    <source>
        <dbReference type="EMBL" id="KCZ73494.1"/>
    </source>
</evidence>
<dbReference type="InterPro" id="IPR019199">
    <property type="entry name" value="Virulence_VapD/CRISPR_Cas2"/>
</dbReference>
<dbReference type="PANTHER" id="PTHR34405">
    <property type="entry name" value="CRISPR-ASSOCIATED ENDORIBONUCLEASE CAS2"/>
    <property type="match status" value="1"/>
</dbReference>
<comment type="subunit">
    <text evidence="8">Homodimer, forms a heterotetramer with a Cas1 homodimer.</text>
</comment>
<evidence type="ECO:0000256" key="7">
    <source>
        <dbReference type="ARBA" id="ARBA00023118"/>
    </source>
</evidence>
<organism evidence="9 10">
    <name type="scientific">Candidatus Methanoperedens nitratireducens</name>
    <dbReference type="NCBI Taxonomy" id="1392998"/>
    <lineage>
        <taxon>Archaea</taxon>
        <taxon>Methanobacteriati</taxon>
        <taxon>Methanobacteriota</taxon>
        <taxon>Stenosarchaea group</taxon>
        <taxon>Methanomicrobia</taxon>
        <taxon>Methanosarcinales</taxon>
        <taxon>ANME-2 cluster</taxon>
        <taxon>Candidatus Methanoperedentaceae</taxon>
        <taxon>Candidatus Methanoperedens</taxon>
    </lineage>
</organism>
<dbReference type="PATRIC" id="fig|1392998.3.peg.168"/>